<feature type="transmembrane region" description="Helical" evidence="1">
    <location>
        <begin position="165"/>
        <end position="185"/>
    </location>
</feature>
<keyword evidence="3" id="KW-1185">Reference proteome</keyword>
<gene>
    <name evidence="2" type="ORF">SAMN05216226_10436</name>
</gene>
<feature type="transmembrane region" description="Helical" evidence="1">
    <location>
        <begin position="20"/>
        <end position="43"/>
    </location>
</feature>
<keyword evidence="1" id="KW-1133">Transmembrane helix</keyword>
<feature type="transmembrane region" description="Helical" evidence="1">
    <location>
        <begin position="113"/>
        <end position="134"/>
    </location>
</feature>
<evidence type="ECO:0000313" key="3">
    <source>
        <dbReference type="Proteomes" id="UP000198856"/>
    </source>
</evidence>
<sequence>MSNTSTEAVQSADSGTDSAFLLVAGGYTGTALTGILVFVLLVAGTTDTVIIGASGAAAFVVGAVLGAVSITQIREAPERLGRARSRYVVVAPSLVLGAGTALAWLLGWDSSTVATGVFATLLTVSPGFLVIMMARTRYVRARYPSVDAVVGWEAAPSTIAKRRRMALGVFVLAGTGLLLVVGVVLSVSYHIVAPALGGVGGSLLGMSVRTDRFRVHEGGVEIEHPAAKRFIPWQRFDGYRVNEDELRLVHPWRLDHRHDVGRIDDLDAVVDAVDDHLPCLGDERTTA</sequence>
<evidence type="ECO:0000313" key="2">
    <source>
        <dbReference type="EMBL" id="SDJ48467.1"/>
    </source>
</evidence>
<dbReference type="STRING" id="890420.SAMN05216226_10436"/>
<dbReference type="AlphaFoldDB" id="A0A1G8U3X5"/>
<accession>A0A1G8U3X5</accession>
<dbReference type="RefSeq" id="WP_092700069.1">
    <property type="nucleotide sequence ID" value="NZ_FNFC01000004.1"/>
</dbReference>
<keyword evidence="1" id="KW-0812">Transmembrane</keyword>
<protein>
    <submittedName>
        <fullName evidence="2">Uncharacterized protein</fullName>
    </submittedName>
</protein>
<keyword evidence="1" id="KW-0472">Membrane</keyword>
<feature type="transmembrane region" description="Helical" evidence="1">
    <location>
        <begin position="49"/>
        <end position="68"/>
    </location>
</feature>
<evidence type="ECO:0000256" key="1">
    <source>
        <dbReference type="SAM" id="Phobius"/>
    </source>
</evidence>
<feature type="transmembrane region" description="Helical" evidence="1">
    <location>
        <begin position="191"/>
        <end position="208"/>
    </location>
</feature>
<name>A0A1G8U3X5_9EURY</name>
<dbReference type="OrthoDB" id="271870at2157"/>
<feature type="transmembrane region" description="Helical" evidence="1">
    <location>
        <begin position="88"/>
        <end position="107"/>
    </location>
</feature>
<organism evidence="2 3">
    <name type="scientific">Halovenus aranensis</name>
    <dbReference type="NCBI Taxonomy" id="890420"/>
    <lineage>
        <taxon>Archaea</taxon>
        <taxon>Methanobacteriati</taxon>
        <taxon>Methanobacteriota</taxon>
        <taxon>Stenosarchaea group</taxon>
        <taxon>Halobacteria</taxon>
        <taxon>Halobacteriales</taxon>
        <taxon>Haloarculaceae</taxon>
        <taxon>Halovenus</taxon>
    </lineage>
</organism>
<dbReference type="EMBL" id="FNFC01000004">
    <property type="protein sequence ID" value="SDJ48467.1"/>
    <property type="molecule type" value="Genomic_DNA"/>
</dbReference>
<reference evidence="2 3" key="1">
    <citation type="submission" date="2016-10" db="EMBL/GenBank/DDBJ databases">
        <authorList>
            <person name="de Groot N.N."/>
        </authorList>
    </citation>
    <scope>NUCLEOTIDE SEQUENCE [LARGE SCALE GENOMIC DNA]</scope>
    <source>
        <strain evidence="2 3">IBRC-M10015</strain>
    </source>
</reference>
<dbReference type="Proteomes" id="UP000198856">
    <property type="component" value="Unassembled WGS sequence"/>
</dbReference>
<proteinExistence type="predicted"/>